<evidence type="ECO:0000256" key="6">
    <source>
        <dbReference type="ARBA" id="ARBA00023082"/>
    </source>
</evidence>
<evidence type="ECO:0000259" key="11">
    <source>
        <dbReference type="Pfam" id="PF04963"/>
    </source>
</evidence>
<sequence>MEMRQEIRQKLSQKLVMTPKLQQAIKLLQMPALELQMKLKQELMVNPMLEEPEENEDLPEEDLPAEKTDGDDGELKTSEDEIDWDAYLKDGFEMGARAAGEREQLPDRDENPGRVPVVKETLPDYLISQLRMVIDKDEDIKIGEFIIGNLDPDGFLDITSEEMAKMLSIDEERVARVLEVIKTLDPTGVGARDLRECLLIQLAQAKREDSLPWLIVRDHFDDLLQRRYPDLSRKLKRPVKEVQVAAEEIGRLDPRPGARFSAEETHYIIPDLIVDKVDDDYVVQMNDRNVPRLRINSAYRQILSNSKSENKKVRDYVKERLNSARWLIGTIDQRRRTMLKVMRAILEVQRDFFGRGIEHLKPLTLQQIADEVEMSESTVSRVTKGKYVQTPRGVYELKYFFSTGLETDDGDMASSKKIRAKIMDMVGKEDKKKPLSDQHIAEMLKENGFNVARRTVAKYRGQLGILPTRMRRQY</sequence>
<keyword evidence="13" id="KW-1185">Reference proteome</keyword>
<keyword evidence="3" id="KW-0808">Transferase</keyword>
<keyword evidence="7" id="KW-0238">DNA-binding</keyword>
<dbReference type="Pfam" id="PF04963">
    <property type="entry name" value="Sigma54_CBD"/>
    <property type="match status" value="1"/>
</dbReference>
<dbReference type="PANTHER" id="PTHR32248">
    <property type="entry name" value="RNA POLYMERASE SIGMA-54 FACTOR"/>
    <property type="match status" value="1"/>
</dbReference>
<dbReference type="PRINTS" id="PR00045">
    <property type="entry name" value="SIGMA54FCT"/>
</dbReference>
<dbReference type="EMBL" id="JBHPEI010000003">
    <property type="protein sequence ID" value="MFC1799366.1"/>
    <property type="molecule type" value="Genomic_DNA"/>
</dbReference>
<dbReference type="InterPro" id="IPR000394">
    <property type="entry name" value="RNA_pol_sigma_54"/>
</dbReference>
<evidence type="ECO:0000256" key="5">
    <source>
        <dbReference type="ARBA" id="ARBA00023015"/>
    </source>
</evidence>
<comment type="caution">
    <text evidence="12">The sequence shown here is derived from an EMBL/GenBank/DDBJ whole genome shotgun (WGS) entry which is preliminary data.</text>
</comment>
<feature type="region of interest" description="Disordered" evidence="9">
    <location>
        <begin position="50"/>
        <end position="76"/>
    </location>
</feature>
<dbReference type="Pfam" id="PF00309">
    <property type="entry name" value="Sigma54_AID"/>
    <property type="match status" value="1"/>
</dbReference>
<keyword evidence="8" id="KW-0804">Transcription</keyword>
<evidence type="ECO:0000256" key="7">
    <source>
        <dbReference type="ARBA" id="ARBA00023125"/>
    </source>
</evidence>
<keyword evidence="5" id="KW-0805">Transcription regulation</keyword>
<dbReference type="PROSITE" id="PS50044">
    <property type="entry name" value="SIGMA54_3"/>
    <property type="match status" value="1"/>
</dbReference>
<name>A0ABV6YMR0_UNCEI</name>
<gene>
    <name evidence="12" type="primary">rpoN</name>
    <name evidence="12" type="ORF">ACFL2Z_00430</name>
</gene>
<accession>A0ABV6YMR0</accession>
<evidence type="ECO:0000256" key="4">
    <source>
        <dbReference type="ARBA" id="ARBA00022695"/>
    </source>
</evidence>
<evidence type="ECO:0000313" key="12">
    <source>
        <dbReference type="EMBL" id="MFC1799366.1"/>
    </source>
</evidence>
<feature type="domain" description="RNA polymerase sigma factor 54 DNA-binding" evidence="10">
    <location>
        <begin position="315"/>
        <end position="473"/>
    </location>
</feature>
<dbReference type="PROSITE" id="PS00717">
    <property type="entry name" value="SIGMA54_1"/>
    <property type="match status" value="1"/>
</dbReference>
<reference evidence="12 13" key="1">
    <citation type="submission" date="2024-09" db="EMBL/GenBank/DDBJ databases">
        <authorList>
            <person name="D'Angelo T."/>
        </authorList>
    </citation>
    <scope>NUCLEOTIDE SEQUENCE [LARGE SCALE GENOMIC DNA]</scope>
    <source>
        <strain evidence="12">SAG AM-311-F02</strain>
    </source>
</reference>
<proteinExistence type="inferred from homology"/>
<evidence type="ECO:0000313" key="13">
    <source>
        <dbReference type="Proteomes" id="UP001594288"/>
    </source>
</evidence>
<evidence type="ECO:0000256" key="9">
    <source>
        <dbReference type="SAM" id="MobiDB-lite"/>
    </source>
</evidence>
<dbReference type="PANTHER" id="PTHR32248:SF4">
    <property type="entry name" value="RNA POLYMERASE SIGMA-54 FACTOR"/>
    <property type="match status" value="1"/>
</dbReference>
<dbReference type="PROSITE" id="PS00718">
    <property type="entry name" value="SIGMA54_2"/>
    <property type="match status" value="1"/>
</dbReference>
<dbReference type="Gene3D" id="1.10.10.60">
    <property type="entry name" value="Homeodomain-like"/>
    <property type="match status" value="1"/>
</dbReference>
<keyword evidence="2" id="KW-0240">DNA-directed RNA polymerase</keyword>
<keyword evidence="4" id="KW-0548">Nucleotidyltransferase</keyword>
<dbReference type="NCBIfam" id="NF009118">
    <property type="entry name" value="PRK12469.1"/>
    <property type="match status" value="1"/>
</dbReference>
<evidence type="ECO:0000256" key="3">
    <source>
        <dbReference type="ARBA" id="ARBA00022679"/>
    </source>
</evidence>
<dbReference type="InterPro" id="IPR007634">
    <property type="entry name" value="RNA_pol_sigma_54_DNA-bd"/>
</dbReference>
<keyword evidence="6" id="KW-0731">Sigma factor</keyword>
<dbReference type="NCBIfam" id="TIGR02395">
    <property type="entry name" value="rpoN_sigma"/>
    <property type="match status" value="1"/>
</dbReference>
<feature type="domain" description="RNA polymerase sigma factor 54 core-binding" evidence="11">
    <location>
        <begin position="119"/>
        <end position="299"/>
    </location>
</feature>
<feature type="compositionally biased region" description="Acidic residues" evidence="9">
    <location>
        <begin position="50"/>
        <end position="63"/>
    </location>
</feature>
<dbReference type="Gene3D" id="1.10.10.1330">
    <property type="entry name" value="RNA polymerase sigma-54 factor, core-binding domain"/>
    <property type="match status" value="1"/>
</dbReference>
<comment type="similarity">
    <text evidence="1">Belongs to the sigma-54 factor family.</text>
</comment>
<dbReference type="PIRSF" id="PIRSF000774">
    <property type="entry name" value="RpoN"/>
    <property type="match status" value="1"/>
</dbReference>
<protein>
    <submittedName>
        <fullName evidence="12">RNA polymerase factor sigma-54</fullName>
    </submittedName>
</protein>
<dbReference type="Proteomes" id="UP001594288">
    <property type="component" value="Unassembled WGS sequence"/>
</dbReference>
<evidence type="ECO:0000256" key="1">
    <source>
        <dbReference type="ARBA" id="ARBA00008798"/>
    </source>
</evidence>
<evidence type="ECO:0000259" key="10">
    <source>
        <dbReference type="Pfam" id="PF04552"/>
    </source>
</evidence>
<evidence type="ECO:0000256" key="8">
    <source>
        <dbReference type="ARBA" id="ARBA00023163"/>
    </source>
</evidence>
<organism evidence="12 13">
    <name type="scientific">Eiseniibacteriota bacterium</name>
    <dbReference type="NCBI Taxonomy" id="2212470"/>
    <lineage>
        <taxon>Bacteria</taxon>
        <taxon>Candidatus Eiseniibacteriota</taxon>
    </lineage>
</organism>
<feature type="compositionally biased region" description="Basic and acidic residues" evidence="9">
    <location>
        <begin position="64"/>
        <end position="76"/>
    </location>
</feature>
<evidence type="ECO:0000256" key="2">
    <source>
        <dbReference type="ARBA" id="ARBA00022478"/>
    </source>
</evidence>
<dbReference type="Pfam" id="PF04552">
    <property type="entry name" value="Sigma54_DBD"/>
    <property type="match status" value="1"/>
</dbReference>
<dbReference type="InterPro" id="IPR038709">
    <property type="entry name" value="RpoN_core-bd_sf"/>
</dbReference>
<dbReference type="InterPro" id="IPR007046">
    <property type="entry name" value="RNA_pol_sigma_54_core-bd"/>
</dbReference>